<evidence type="ECO:0000313" key="6">
    <source>
        <dbReference type="Proteomes" id="UP000075398"/>
    </source>
</evidence>
<organism evidence="5 6">
    <name type="scientific">Candidatus Methanofastidiosum methylothiophilum</name>
    <dbReference type="NCBI Taxonomy" id="1705564"/>
    <lineage>
        <taxon>Archaea</taxon>
        <taxon>Methanobacteriati</taxon>
        <taxon>Methanobacteriota</taxon>
        <taxon>Stenosarchaea group</taxon>
        <taxon>Candidatus Methanofastidiosia</taxon>
        <taxon>Candidatus Methanofastidiosales</taxon>
        <taxon>Candidatus Methanofastidiosaceae</taxon>
        <taxon>Candidatus Methanofastidiosum</taxon>
    </lineage>
</organism>
<protein>
    <submittedName>
        <fullName evidence="5">Nitroreductase A</fullName>
    </submittedName>
</protein>
<evidence type="ECO:0000256" key="1">
    <source>
        <dbReference type="ARBA" id="ARBA00022630"/>
    </source>
</evidence>
<keyword evidence="1" id="KW-0285">Flavoprotein</keyword>
<sequence>MYLCDNMDFLDIIMSRRSIRKYRQNKVPEGHIKKILEAAMNAPSRKNERPWHFVLIDKREILDAIPSFHPNSKMLFEAPMAILVAGDLNITRDIFITIDCSAATENILLAAHALGLGACWLGVYPDEERVNGIRKILNLPDNIFPVSLISIGYPDEGRSQVNRFEENRIHYNKW</sequence>
<dbReference type="PANTHER" id="PTHR23026:SF90">
    <property type="entry name" value="IODOTYROSINE DEIODINASE 1"/>
    <property type="match status" value="1"/>
</dbReference>
<dbReference type="PANTHER" id="PTHR23026">
    <property type="entry name" value="NADPH NITROREDUCTASE"/>
    <property type="match status" value="1"/>
</dbReference>
<dbReference type="Pfam" id="PF00881">
    <property type="entry name" value="Nitroreductase"/>
    <property type="match status" value="2"/>
</dbReference>
<dbReference type="EMBL" id="LNGC01000039">
    <property type="protein sequence ID" value="KYC51969.1"/>
    <property type="molecule type" value="Genomic_DNA"/>
</dbReference>
<dbReference type="GO" id="GO:0016491">
    <property type="term" value="F:oxidoreductase activity"/>
    <property type="evidence" value="ECO:0007669"/>
    <property type="project" value="UniProtKB-KW"/>
</dbReference>
<dbReference type="AlphaFoldDB" id="A0A150J422"/>
<gene>
    <name evidence="5" type="ORF">AMQ22_01069</name>
</gene>
<dbReference type="InterPro" id="IPR000415">
    <property type="entry name" value="Nitroreductase-like"/>
</dbReference>
<evidence type="ECO:0000313" key="5">
    <source>
        <dbReference type="EMBL" id="KYC51969.1"/>
    </source>
</evidence>
<feature type="domain" description="Nitroreductase" evidence="4">
    <location>
        <begin position="13"/>
        <end position="63"/>
    </location>
</feature>
<evidence type="ECO:0000256" key="3">
    <source>
        <dbReference type="ARBA" id="ARBA00023002"/>
    </source>
</evidence>
<proteinExistence type="predicted"/>
<dbReference type="STRING" id="1705564.APG08_00135"/>
<evidence type="ECO:0000259" key="4">
    <source>
        <dbReference type="Pfam" id="PF00881"/>
    </source>
</evidence>
<feature type="domain" description="Nitroreductase" evidence="4">
    <location>
        <begin position="71"/>
        <end position="153"/>
    </location>
</feature>
<dbReference type="CDD" id="cd02150">
    <property type="entry name" value="nitroreductase"/>
    <property type="match status" value="1"/>
</dbReference>
<keyword evidence="2" id="KW-0288">FMN</keyword>
<dbReference type="PATRIC" id="fig|1705409.3.peg.1103"/>
<dbReference type="InterPro" id="IPR029479">
    <property type="entry name" value="Nitroreductase"/>
</dbReference>
<dbReference type="SUPFAM" id="SSF55469">
    <property type="entry name" value="FMN-dependent nitroreductase-like"/>
    <property type="match status" value="1"/>
</dbReference>
<name>A0A150J422_9EURY</name>
<keyword evidence="3" id="KW-0560">Oxidoreductase</keyword>
<dbReference type="InterPro" id="IPR050627">
    <property type="entry name" value="Nitroreductase/BluB"/>
</dbReference>
<dbReference type="Proteomes" id="UP000075398">
    <property type="component" value="Unassembled WGS sequence"/>
</dbReference>
<accession>A0A150J422</accession>
<reference evidence="5 6" key="1">
    <citation type="journal article" date="2016" name="ISME J.">
        <title>Chasing the elusive Euryarchaeota class WSA2: genomes reveal a uniquely fastidious methyl-reducing methanogen.</title>
        <authorList>
            <person name="Nobu M.K."/>
            <person name="Narihiro T."/>
            <person name="Kuroda K."/>
            <person name="Mei R."/>
            <person name="Liu W.T."/>
        </authorList>
    </citation>
    <scope>NUCLEOTIDE SEQUENCE [LARGE SCALE GENOMIC DNA]</scope>
    <source>
        <strain evidence="5">U1lsi0528_Bin055</strain>
    </source>
</reference>
<comment type="caution">
    <text evidence="5">The sequence shown here is derived from an EMBL/GenBank/DDBJ whole genome shotgun (WGS) entry which is preliminary data.</text>
</comment>
<evidence type="ECO:0000256" key="2">
    <source>
        <dbReference type="ARBA" id="ARBA00022643"/>
    </source>
</evidence>
<dbReference type="Gene3D" id="3.40.109.10">
    <property type="entry name" value="NADH Oxidase"/>
    <property type="match status" value="1"/>
</dbReference>